<evidence type="ECO:0000313" key="2">
    <source>
        <dbReference type="Proteomes" id="UP000050525"/>
    </source>
</evidence>
<comment type="caution">
    <text evidence="1">The sequence shown here is derived from an EMBL/GenBank/DDBJ whole genome shotgun (WGS) entry which is preliminary data.</text>
</comment>
<evidence type="ECO:0000313" key="1">
    <source>
        <dbReference type="EMBL" id="KYO41363.1"/>
    </source>
</evidence>
<organism evidence="1 2">
    <name type="scientific">Alligator mississippiensis</name>
    <name type="common">American alligator</name>
    <dbReference type="NCBI Taxonomy" id="8496"/>
    <lineage>
        <taxon>Eukaryota</taxon>
        <taxon>Metazoa</taxon>
        <taxon>Chordata</taxon>
        <taxon>Craniata</taxon>
        <taxon>Vertebrata</taxon>
        <taxon>Euteleostomi</taxon>
        <taxon>Archelosauria</taxon>
        <taxon>Archosauria</taxon>
        <taxon>Crocodylia</taxon>
        <taxon>Alligatoridae</taxon>
        <taxon>Alligatorinae</taxon>
        <taxon>Alligator</taxon>
    </lineage>
</organism>
<dbReference type="AlphaFoldDB" id="A0A151NXA2"/>
<proteinExistence type="predicted"/>
<dbReference type="EMBL" id="AKHW03001628">
    <property type="protein sequence ID" value="KYO41363.1"/>
    <property type="molecule type" value="Genomic_DNA"/>
</dbReference>
<name>A0A151NXA2_ALLMI</name>
<accession>A0A151NXA2</accession>
<reference evidence="1 2" key="1">
    <citation type="journal article" date="2012" name="Genome Biol.">
        <title>Sequencing three crocodilian genomes to illuminate the evolution of archosaurs and amniotes.</title>
        <authorList>
            <person name="St John J.A."/>
            <person name="Braun E.L."/>
            <person name="Isberg S.R."/>
            <person name="Miles L.G."/>
            <person name="Chong A.Y."/>
            <person name="Gongora J."/>
            <person name="Dalzell P."/>
            <person name="Moran C."/>
            <person name="Bed'hom B."/>
            <person name="Abzhanov A."/>
            <person name="Burgess S.C."/>
            <person name="Cooksey A.M."/>
            <person name="Castoe T.A."/>
            <person name="Crawford N.G."/>
            <person name="Densmore L.D."/>
            <person name="Drew J.C."/>
            <person name="Edwards S.V."/>
            <person name="Faircloth B.C."/>
            <person name="Fujita M.K."/>
            <person name="Greenwold M.J."/>
            <person name="Hoffmann F.G."/>
            <person name="Howard J.M."/>
            <person name="Iguchi T."/>
            <person name="Janes D.E."/>
            <person name="Khan S.Y."/>
            <person name="Kohno S."/>
            <person name="de Koning A.J."/>
            <person name="Lance S.L."/>
            <person name="McCarthy F.M."/>
            <person name="McCormack J.E."/>
            <person name="Merchant M.E."/>
            <person name="Peterson D.G."/>
            <person name="Pollock D.D."/>
            <person name="Pourmand N."/>
            <person name="Raney B.J."/>
            <person name="Roessler K.A."/>
            <person name="Sanford J.R."/>
            <person name="Sawyer R.H."/>
            <person name="Schmidt C.J."/>
            <person name="Triplett E.W."/>
            <person name="Tuberville T.D."/>
            <person name="Venegas-Anaya M."/>
            <person name="Howard J.T."/>
            <person name="Jarvis E.D."/>
            <person name="Guillette L.J.Jr."/>
            <person name="Glenn T.C."/>
            <person name="Green R.E."/>
            <person name="Ray D.A."/>
        </authorList>
    </citation>
    <scope>NUCLEOTIDE SEQUENCE [LARGE SCALE GENOMIC DNA]</scope>
    <source>
        <strain evidence="1">KSC_2009_1</strain>
    </source>
</reference>
<protein>
    <submittedName>
        <fullName evidence="1">Uncharacterized protein</fullName>
    </submittedName>
</protein>
<dbReference type="Proteomes" id="UP000050525">
    <property type="component" value="Unassembled WGS sequence"/>
</dbReference>
<gene>
    <name evidence="1" type="ORF">Y1Q_0006195</name>
</gene>
<keyword evidence="2" id="KW-1185">Reference proteome</keyword>
<sequence length="93" mass="10682">MQSFSSSAGIPGSMQPCCAPLALKPLYFFLDPFRSFRIDCIFVELYLQSNLEMNHWNSDIFKVPELGLESVSPPFIILILETPTTVPRRRRKM</sequence>